<dbReference type="Proteomes" id="UP000826513">
    <property type="component" value="Chromosome 2"/>
</dbReference>
<dbReference type="Proteomes" id="UP000298664">
    <property type="component" value="Chromosome Linear"/>
</dbReference>
<evidence type="ECO:0000313" key="4">
    <source>
        <dbReference type="Proteomes" id="UP000298545"/>
    </source>
</evidence>
<evidence type="ECO:0000313" key="1">
    <source>
        <dbReference type="EMBL" id="QCI99978.1"/>
    </source>
</evidence>
<dbReference type="RefSeq" id="WP_027674800.1">
    <property type="nucleotide sequence ID" value="NZ_CP039692.1"/>
</dbReference>
<dbReference type="EMBL" id="CP072168">
    <property type="protein sequence ID" value="QYA09580.1"/>
    <property type="molecule type" value="Genomic_DNA"/>
</dbReference>
<protein>
    <submittedName>
        <fullName evidence="1">DUF2934 domain-containing protein</fullName>
    </submittedName>
</protein>
<dbReference type="EMBL" id="CP124734">
    <property type="protein sequence ID" value="WHA43005.1"/>
    <property type="molecule type" value="Genomic_DNA"/>
</dbReference>
<dbReference type="OrthoDB" id="9811127at2"/>
<dbReference type="KEGG" id="alf:CFBP5473_18720"/>
<dbReference type="Proteomes" id="UP000298545">
    <property type="component" value="Chromosome linear"/>
</dbReference>
<proteinExistence type="predicted"/>
<organism evidence="1 4">
    <name type="scientific">Agrobacterium larrymoorei</name>
    <dbReference type="NCBI Taxonomy" id="160699"/>
    <lineage>
        <taxon>Bacteria</taxon>
        <taxon>Pseudomonadati</taxon>
        <taxon>Pseudomonadota</taxon>
        <taxon>Alphaproteobacteria</taxon>
        <taxon>Hyphomicrobiales</taxon>
        <taxon>Rhizobiaceae</taxon>
        <taxon>Rhizobium/Agrobacterium group</taxon>
        <taxon>Agrobacterium</taxon>
    </lineage>
</organism>
<evidence type="ECO:0000313" key="5">
    <source>
        <dbReference type="Proteomes" id="UP000826513"/>
    </source>
</evidence>
<keyword evidence="5" id="KW-1185">Reference proteome</keyword>
<reference evidence="1 4" key="1">
    <citation type="submission" date="2019-04" db="EMBL/GenBank/DDBJ databases">
        <title>Complete genome sequence of Agrobacterium larrymoorei CFBP5473.</title>
        <authorList>
            <person name="Haryono M."/>
            <person name="Chou L."/>
            <person name="Lin Y.-C."/>
            <person name="Lai E.-M."/>
            <person name="Kuo C.-H."/>
        </authorList>
    </citation>
    <scope>NUCLEOTIDE SEQUENCE [LARGE SCALE GENOMIC DNA]</scope>
    <source>
        <strain evidence="1 4">CFBP5473</strain>
    </source>
</reference>
<evidence type="ECO:0000313" key="3">
    <source>
        <dbReference type="EMBL" id="WHA43005.1"/>
    </source>
</evidence>
<reference evidence="3" key="3">
    <citation type="submission" date="2023-05" db="EMBL/GenBank/DDBJ databases">
        <title>Complete genome sequence of Agrobacterium larrymoorei CFBP5477.</title>
        <authorList>
            <person name="Yen H.-C."/>
            <person name="Chou L."/>
            <person name="Lin Y.-C."/>
            <person name="Lai E.-M."/>
            <person name="Kuo C.-H."/>
        </authorList>
    </citation>
    <scope>NUCLEOTIDE SEQUENCE</scope>
    <source>
        <strain evidence="3">CFBP5477</strain>
    </source>
</reference>
<name>A0A4D7DU03_9HYPH</name>
<sequence length="80" mass="9131">MQVSEYEWISKRAYTLWESEGHPHGRDAEHWEQAKKEFALMENTKATKPAHRKKGEVKVATLGEEAAKPKTRARKVAGAK</sequence>
<accession>A0A4D7DU03</accession>
<gene>
    <name evidence="1" type="ORF">CFBP5473_18720</name>
    <name evidence="3" type="ORF">CFBP5477_017250</name>
    <name evidence="2" type="ORF">J5285_19620</name>
</gene>
<dbReference type="AlphaFoldDB" id="A0A4D7DU03"/>
<evidence type="ECO:0000313" key="2">
    <source>
        <dbReference type="EMBL" id="QYA09580.1"/>
    </source>
</evidence>
<dbReference type="Pfam" id="PF11154">
    <property type="entry name" value="DUF2934"/>
    <property type="match status" value="1"/>
</dbReference>
<dbReference type="EMBL" id="CP039692">
    <property type="protein sequence ID" value="QCI99978.1"/>
    <property type="molecule type" value="Genomic_DNA"/>
</dbReference>
<dbReference type="InterPro" id="IPR021327">
    <property type="entry name" value="DUF2934"/>
</dbReference>
<reference evidence="2 5" key="2">
    <citation type="submission" date="2021-03" db="EMBL/GenBank/DDBJ databases">
        <title>Rapid diversification of plasmids in a genus of pathogenic and nitrogen fixing bacteria.</title>
        <authorList>
            <person name="Weisberg A.J."/>
            <person name="Miller M."/>
            <person name="Ream W."/>
            <person name="Grunwald N.J."/>
            <person name="Chang J.H."/>
        </authorList>
    </citation>
    <scope>NUCLEOTIDE SEQUENCE [LARGE SCALE GENOMIC DNA]</scope>
    <source>
        <strain evidence="2 5">AF3.44</strain>
    </source>
</reference>